<reference evidence="2" key="1">
    <citation type="submission" date="2022-03" db="EMBL/GenBank/DDBJ databases">
        <authorList>
            <person name="Lindestad O."/>
        </authorList>
    </citation>
    <scope>NUCLEOTIDE SEQUENCE</scope>
</reference>
<dbReference type="AlphaFoldDB" id="A0A8S4QC91"/>
<feature type="region of interest" description="Disordered" evidence="1">
    <location>
        <begin position="103"/>
        <end position="126"/>
    </location>
</feature>
<sequence>MKACGANQKRRCRALRTPVVYQPRRDADTYGASRFDDKKQIVILESKSTAACTCNTNINITMTICPFLMDSTAPRGSTMDMSDSSRLKPTVFQSVGWWQGYGNASAHNRDPASGARLGKPPSETFK</sequence>
<comment type="caution">
    <text evidence="2">The sequence shown here is derived from an EMBL/GenBank/DDBJ whole genome shotgun (WGS) entry which is preliminary data.</text>
</comment>
<evidence type="ECO:0000313" key="2">
    <source>
        <dbReference type="EMBL" id="CAH2207880.1"/>
    </source>
</evidence>
<evidence type="ECO:0000256" key="1">
    <source>
        <dbReference type="SAM" id="MobiDB-lite"/>
    </source>
</evidence>
<dbReference type="Proteomes" id="UP000838756">
    <property type="component" value="Unassembled WGS sequence"/>
</dbReference>
<keyword evidence="3" id="KW-1185">Reference proteome</keyword>
<name>A0A8S4QC91_9NEOP</name>
<proteinExistence type="predicted"/>
<dbReference type="EMBL" id="CAKXAJ010001568">
    <property type="protein sequence ID" value="CAH2207880.1"/>
    <property type="molecule type" value="Genomic_DNA"/>
</dbReference>
<gene>
    <name evidence="2" type="primary">jg6023</name>
    <name evidence="2" type="ORF">PAEG_LOCUS499</name>
</gene>
<organism evidence="2 3">
    <name type="scientific">Pararge aegeria aegeria</name>
    <dbReference type="NCBI Taxonomy" id="348720"/>
    <lineage>
        <taxon>Eukaryota</taxon>
        <taxon>Metazoa</taxon>
        <taxon>Ecdysozoa</taxon>
        <taxon>Arthropoda</taxon>
        <taxon>Hexapoda</taxon>
        <taxon>Insecta</taxon>
        <taxon>Pterygota</taxon>
        <taxon>Neoptera</taxon>
        <taxon>Endopterygota</taxon>
        <taxon>Lepidoptera</taxon>
        <taxon>Glossata</taxon>
        <taxon>Ditrysia</taxon>
        <taxon>Papilionoidea</taxon>
        <taxon>Nymphalidae</taxon>
        <taxon>Satyrinae</taxon>
        <taxon>Satyrini</taxon>
        <taxon>Parargina</taxon>
        <taxon>Pararge</taxon>
    </lineage>
</organism>
<protein>
    <submittedName>
        <fullName evidence="2">Jg6023 protein</fullName>
    </submittedName>
</protein>
<evidence type="ECO:0000313" key="3">
    <source>
        <dbReference type="Proteomes" id="UP000838756"/>
    </source>
</evidence>
<accession>A0A8S4QC91</accession>